<evidence type="ECO:0000256" key="7">
    <source>
        <dbReference type="ARBA" id="ARBA00022857"/>
    </source>
</evidence>
<dbReference type="SUPFAM" id="SSF51735">
    <property type="entry name" value="NAD(P)-binding Rossmann-fold domains"/>
    <property type="match status" value="1"/>
</dbReference>
<evidence type="ECO:0000256" key="10">
    <source>
        <dbReference type="ARBA" id="ARBA00023229"/>
    </source>
</evidence>
<comment type="cofactor">
    <cofactor evidence="2">
        <name>Mg(2+)</name>
        <dbReference type="ChEBI" id="CHEBI:18420"/>
    </cofactor>
</comment>
<dbReference type="Pfam" id="PF02670">
    <property type="entry name" value="DXP_reductoisom"/>
    <property type="match status" value="1"/>
</dbReference>
<comment type="pathway">
    <text evidence="3">Isoprenoid biosynthesis; isopentenyl diphosphate biosynthesis via DXP pathway; isopentenyl diphosphate from 1-deoxy-D-xylulose 5-phosphate: step 1/6.</text>
</comment>
<evidence type="ECO:0000256" key="8">
    <source>
        <dbReference type="ARBA" id="ARBA00023002"/>
    </source>
</evidence>
<organism evidence="15">
    <name type="scientific">hydrothermal vent metagenome</name>
    <dbReference type="NCBI Taxonomy" id="652676"/>
    <lineage>
        <taxon>unclassified sequences</taxon>
        <taxon>metagenomes</taxon>
        <taxon>ecological metagenomes</taxon>
    </lineage>
</organism>
<reference evidence="15" key="1">
    <citation type="submission" date="2018-06" db="EMBL/GenBank/DDBJ databases">
        <authorList>
            <person name="Zhirakovskaya E."/>
        </authorList>
    </citation>
    <scope>NUCLEOTIDE SEQUENCE</scope>
</reference>
<evidence type="ECO:0000259" key="12">
    <source>
        <dbReference type="Pfam" id="PF02670"/>
    </source>
</evidence>
<dbReference type="InterPro" id="IPR026877">
    <property type="entry name" value="DXPR_C"/>
</dbReference>
<dbReference type="Gene3D" id="3.40.50.720">
    <property type="entry name" value="NAD(P)-binding Rossmann-like Domain"/>
    <property type="match status" value="1"/>
</dbReference>
<dbReference type="Gene3D" id="1.10.1740.10">
    <property type="match status" value="1"/>
</dbReference>
<dbReference type="HAMAP" id="MF_00183">
    <property type="entry name" value="DXP_reductoisom"/>
    <property type="match status" value="1"/>
</dbReference>
<dbReference type="AlphaFoldDB" id="A0A3B0YP37"/>
<dbReference type="GO" id="GO:0030145">
    <property type="term" value="F:manganese ion binding"/>
    <property type="evidence" value="ECO:0007669"/>
    <property type="project" value="TreeGrafter"/>
</dbReference>
<dbReference type="InterPro" id="IPR013512">
    <property type="entry name" value="DXP_reductoisomerase_N"/>
</dbReference>
<dbReference type="Pfam" id="PF13288">
    <property type="entry name" value="DXPR_C"/>
    <property type="match status" value="1"/>
</dbReference>
<keyword evidence="8 15" id="KW-0560">Oxidoreductase</keyword>
<dbReference type="EC" id="1.1.1.267" evidence="5"/>
<dbReference type="NCBIfam" id="NF003938">
    <property type="entry name" value="PRK05447.1-1"/>
    <property type="match status" value="1"/>
</dbReference>
<keyword evidence="6" id="KW-0479">Metal-binding</keyword>
<sequence length="401" mass="42755">MKPQGITLLGATGSIGVSTLDVISRNPDRYRIVALTANRDIDSLYKQCLEYQPCYAVMADPDAAEQLQKRLQTVAPDIEVLAGSEGLQRVAGLEEVDIVMAAIVGAAGLMPALEAARSGKRILLANKEALVMSGALFMQQVHDGGAVLLPVDSEHNAIFQSMPSSFVPGSGHPEGVSKIVLTASGGPFRTTPLEQLAGITPEQACAHPNWDMGRKISVDSATMMNKGLEVIEACWLFSLDSAQVQVVIHPQSVIHSMVQYRDGSVLAQLGRPDMRTPIGHCLSWPSRIDTGVEPLDIVAVGKLEFETPDLARFPCLRLAQEAWQAGGTASAVMNAANEIAVEAFLNRQLAFTAIPGIIETTLSQLGVTEALTLDAILEADQHARAYANTLVYGDAHVGELA</sequence>
<dbReference type="InterPro" id="IPR036169">
    <property type="entry name" value="DXPR_C_sf"/>
</dbReference>
<comment type="catalytic activity">
    <reaction evidence="11">
        <text>2-C-methyl-D-erythritol 4-phosphate + NADP(+) = 1-deoxy-D-xylulose 5-phosphate + NADPH + H(+)</text>
        <dbReference type="Rhea" id="RHEA:13717"/>
        <dbReference type="ChEBI" id="CHEBI:15378"/>
        <dbReference type="ChEBI" id="CHEBI:57783"/>
        <dbReference type="ChEBI" id="CHEBI:57792"/>
        <dbReference type="ChEBI" id="CHEBI:58262"/>
        <dbReference type="ChEBI" id="CHEBI:58349"/>
        <dbReference type="EC" id="1.1.1.267"/>
    </reaction>
    <physiologicalReaction direction="right-to-left" evidence="11">
        <dbReference type="Rhea" id="RHEA:13719"/>
    </physiologicalReaction>
</comment>
<dbReference type="GO" id="GO:0051484">
    <property type="term" value="P:isopentenyl diphosphate biosynthetic process, methylerythritol 4-phosphate pathway involved in terpenoid biosynthetic process"/>
    <property type="evidence" value="ECO:0007669"/>
    <property type="project" value="TreeGrafter"/>
</dbReference>
<feature type="domain" description="DXP reductoisomerase C-terminal" evidence="14">
    <location>
        <begin position="269"/>
        <end position="385"/>
    </location>
</feature>
<accession>A0A3B0YP37</accession>
<dbReference type="Pfam" id="PF08436">
    <property type="entry name" value="DXP_redisom_C"/>
    <property type="match status" value="1"/>
</dbReference>
<keyword evidence="10" id="KW-0414">Isoprene biosynthesis</keyword>
<dbReference type="EMBL" id="UOFN01000055">
    <property type="protein sequence ID" value="VAW76109.1"/>
    <property type="molecule type" value="Genomic_DNA"/>
</dbReference>
<evidence type="ECO:0000256" key="3">
    <source>
        <dbReference type="ARBA" id="ARBA00005094"/>
    </source>
</evidence>
<evidence type="ECO:0000259" key="13">
    <source>
        <dbReference type="Pfam" id="PF08436"/>
    </source>
</evidence>
<evidence type="ECO:0000256" key="1">
    <source>
        <dbReference type="ARBA" id="ARBA00001936"/>
    </source>
</evidence>
<dbReference type="GO" id="GO:0016853">
    <property type="term" value="F:isomerase activity"/>
    <property type="evidence" value="ECO:0007669"/>
    <property type="project" value="UniProtKB-KW"/>
</dbReference>
<dbReference type="SUPFAM" id="SSF69055">
    <property type="entry name" value="1-deoxy-D-xylulose-5-phosphate reductoisomerase, C-terminal domain"/>
    <property type="match status" value="1"/>
</dbReference>
<feature type="domain" description="1-deoxy-D-xylulose 5-phosphate reductoisomerase C-terminal" evidence="13">
    <location>
        <begin position="148"/>
        <end position="237"/>
    </location>
</feature>
<dbReference type="SUPFAM" id="SSF55347">
    <property type="entry name" value="Glyceraldehyde-3-phosphate dehydrogenase-like, C-terminal domain"/>
    <property type="match status" value="1"/>
</dbReference>
<dbReference type="GO" id="GO:0030604">
    <property type="term" value="F:1-deoxy-D-xylulose-5-phosphate reductoisomerase activity"/>
    <property type="evidence" value="ECO:0007669"/>
    <property type="project" value="UniProtKB-EC"/>
</dbReference>
<comment type="similarity">
    <text evidence="4">Belongs to the DXR family.</text>
</comment>
<evidence type="ECO:0000256" key="9">
    <source>
        <dbReference type="ARBA" id="ARBA00023211"/>
    </source>
</evidence>
<dbReference type="PANTHER" id="PTHR30525:SF0">
    <property type="entry name" value="1-DEOXY-D-XYLULOSE 5-PHOSPHATE REDUCTOISOMERASE, CHLOROPLASTIC"/>
    <property type="match status" value="1"/>
</dbReference>
<protein>
    <recommendedName>
        <fullName evidence="5">1-deoxy-D-xylulose-5-phosphate reductoisomerase</fullName>
        <ecNumber evidence="5">1.1.1.267</ecNumber>
    </recommendedName>
</protein>
<evidence type="ECO:0000256" key="2">
    <source>
        <dbReference type="ARBA" id="ARBA00001946"/>
    </source>
</evidence>
<dbReference type="PIRSF" id="PIRSF006205">
    <property type="entry name" value="Dxp_reductismrs"/>
    <property type="match status" value="1"/>
</dbReference>
<gene>
    <name evidence="15" type="ORF">MNBD_GAMMA15-1638</name>
</gene>
<evidence type="ECO:0000313" key="15">
    <source>
        <dbReference type="EMBL" id="VAW76109.1"/>
    </source>
</evidence>
<name>A0A3B0YP37_9ZZZZ</name>
<evidence type="ECO:0000259" key="14">
    <source>
        <dbReference type="Pfam" id="PF13288"/>
    </source>
</evidence>
<evidence type="ECO:0000256" key="4">
    <source>
        <dbReference type="ARBA" id="ARBA00006825"/>
    </source>
</evidence>
<dbReference type="InterPro" id="IPR013644">
    <property type="entry name" value="DXP_reductoisomerase_C"/>
</dbReference>
<dbReference type="NCBIfam" id="NF009114">
    <property type="entry name" value="PRK12464.1"/>
    <property type="match status" value="1"/>
</dbReference>
<evidence type="ECO:0000256" key="5">
    <source>
        <dbReference type="ARBA" id="ARBA00012366"/>
    </source>
</evidence>
<proteinExistence type="inferred from homology"/>
<evidence type="ECO:0000256" key="6">
    <source>
        <dbReference type="ARBA" id="ARBA00022723"/>
    </source>
</evidence>
<dbReference type="InterPro" id="IPR003821">
    <property type="entry name" value="DXP_reductoisomerase"/>
</dbReference>
<keyword evidence="15" id="KW-0413">Isomerase</keyword>
<comment type="cofactor">
    <cofactor evidence="1">
        <name>Mn(2+)</name>
        <dbReference type="ChEBI" id="CHEBI:29035"/>
    </cofactor>
</comment>
<dbReference type="InterPro" id="IPR036291">
    <property type="entry name" value="NAD(P)-bd_dom_sf"/>
</dbReference>
<evidence type="ECO:0000256" key="11">
    <source>
        <dbReference type="ARBA" id="ARBA00048543"/>
    </source>
</evidence>
<dbReference type="UniPathway" id="UPA00056">
    <property type="reaction ID" value="UER00092"/>
</dbReference>
<dbReference type="GO" id="GO:0070402">
    <property type="term" value="F:NADPH binding"/>
    <property type="evidence" value="ECO:0007669"/>
    <property type="project" value="InterPro"/>
</dbReference>
<dbReference type="PANTHER" id="PTHR30525">
    <property type="entry name" value="1-DEOXY-D-XYLULOSE 5-PHOSPHATE REDUCTOISOMERASE"/>
    <property type="match status" value="1"/>
</dbReference>
<keyword evidence="9" id="KW-0464">Manganese</keyword>
<dbReference type="NCBIfam" id="TIGR00243">
    <property type="entry name" value="Dxr"/>
    <property type="match status" value="1"/>
</dbReference>
<feature type="domain" description="1-deoxy-D-xylulose 5-phosphate reductoisomerase N-terminal" evidence="12">
    <location>
        <begin position="6"/>
        <end position="134"/>
    </location>
</feature>
<keyword evidence="7" id="KW-0521">NADP</keyword>
<dbReference type="FunFam" id="3.40.50.720:FF:000045">
    <property type="entry name" value="1-deoxy-D-xylulose 5-phosphate reductoisomerase"/>
    <property type="match status" value="1"/>
</dbReference>